<reference evidence="1 2" key="1">
    <citation type="submission" date="2020-07" db="EMBL/GenBank/DDBJ databases">
        <authorList>
            <person name="Sun Q."/>
        </authorList>
    </citation>
    <scope>NUCLEOTIDE SEQUENCE [LARGE SCALE GENOMIC DNA]</scope>
    <source>
        <strain evidence="1 2">CGMCC 1.13654</strain>
    </source>
</reference>
<comment type="caution">
    <text evidence="1">The sequence shown here is derived from an EMBL/GenBank/DDBJ whole genome shotgun (WGS) entry which is preliminary data.</text>
</comment>
<gene>
    <name evidence="1" type="ORF">HZF05_11195</name>
</gene>
<dbReference type="Proteomes" id="UP000570166">
    <property type="component" value="Unassembled WGS sequence"/>
</dbReference>
<accession>A0A838L6U5</accession>
<dbReference type="RefSeq" id="WP_160366113.1">
    <property type="nucleotide sequence ID" value="NZ_JACEIB010000006.1"/>
</dbReference>
<name>A0A838L6U5_9SPHN</name>
<keyword evidence="2" id="KW-1185">Reference proteome</keyword>
<sequence>MNAHYGIDSASTPQALDEEFKRRARKPSAAAASAMLARGRTVAYRNSDTPNGYVIRKHPDGRTEIVKIDLEMPGASTAR</sequence>
<dbReference type="AlphaFoldDB" id="A0A838L6U5"/>
<protein>
    <submittedName>
        <fullName evidence="1">Uncharacterized protein</fullName>
    </submittedName>
</protein>
<evidence type="ECO:0000313" key="1">
    <source>
        <dbReference type="EMBL" id="MBA2934660.1"/>
    </source>
</evidence>
<organism evidence="1 2">
    <name type="scientific">Sphingomonas chungangi</name>
    <dbReference type="NCBI Taxonomy" id="2683589"/>
    <lineage>
        <taxon>Bacteria</taxon>
        <taxon>Pseudomonadati</taxon>
        <taxon>Pseudomonadota</taxon>
        <taxon>Alphaproteobacteria</taxon>
        <taxon>Sphingomonadales</taxon>
        <taxon>Sphingomonadaceae</taxon>
        <taxon>Sphingomonas</taxon>
    </lineage>
</organism>
<dbReference type="EMBL" id="JACEIB010000006">
    <property type="protein sequence ID" value="MBA2934660.1"/>
    <property type="molecule type" value="Genomic_DNA"/>
</dbReference>
<evidence type="ECO:0000313" key="2">
    <source>
        <dbReference type="Proteomes" id="UP000570166"/>
    </source>
</evidence>
<proteinExistence type="predicted"/>